<dbReference type="Gene3D" id="2.10.25.10">
    <property type="entry name" value="Laminin"/>
    <property type="match status" value="6"/>
</dbReference>
<dbReference type="SUPFAM" id="SSF57196">
    <property type="entry name" value="EGF/Laminin"/>
    <property type="match status" value="4"/>
</dbReference>
<dbReference type="InterPro" id="IPR000742">
    <property type="entry name" value="EGF"/>
</dbReference>
<dbReference type="Pfam" id="PF00042">
    <property type="entry name" value="Globin"/>
    <property type="match status" value="1"/>
</dbReference>
<feature type="compositionally biased region" description="Basic and acidic residues" evidence="7">
    <location>
        <begin position="461"/>
        <end position="472"/>
    </location>
</feature>
<dbReference type="InterPro" id="IPR012292">
    <property type="entry name" value="Globin/Proto"/>
</dbReference>
<reference evidence="11" key="1">
    <citation type="submission" date="2014-05" db="EMBL/GenBank/DDBJ databases">
        <title>The genome and life-stage specific transcriptomes of Globodera pallida elucidate key aspects of plant parasitism by a cyst nematode.</title>
        <authorList>
            <person name="Cotton J.A."/>
            <person name="Lilley C.J."/>
            <person name="Jones L.M."/>
            <person name="Kikuchi T."/>
            <person name="Reid A.J."/>
            <person name="Thorpe P."/>
            <person name="Tsai I.J."/>
            <person name="Beasley H."/>
            <person name="Blok V."/>
            <person name="Cock P.J.A."/>
            <person name="Van den Akker S.E."/>
            <person name="Holroyd N."/>
            <person name="Hunt M."/>
            <person name="Mantelin S."/>
            <person name="Naghra H."/>
            <person name="Pain A."/>
            <person name="Palomares-Rius J.E."/>
            <person name="Zarowiecki M."/>
            <person name="Berriman M."/>
            <person name="Jones J.T."/>
            <person name="Urwin P.E."/>
        </authorList>
    </citation>
    <scope>NUCLEOTIDE SEQUENCE [LARGE SCALE GENOMIC DNA]</scope>
    <source>
        <strain evidence="11">Lindley</strain>
    </source>
</reference>
<dbReference type="SMART" id="SM00181">
    <property type="entry name" value="EGF"/>
    <property type="match status" value="7"/>
</dbReference>
<dbReference type="GO" id="GO:0000902">
    <property type="term" value="P:cell morphogenesis"/>
    <property type="evidence" value="ECO:0007669"/>
    <property type="project" value="UniProtKB-ARBA"/>
</dbReference>
<evidence type="ECO:0000313" key="11">
    <source>
        <dbReference type="Proteomes" id="UP000050741"/>
    </source>
</evidence>
<dbReference type="SMART" id="SM00179">
    <property type="entry name" value="EGF_CA"/>
    <property type="match status" value="3"/>
</dbReference>
<feature type="region of interest" description="Disordered" evidence="7">
    <location>
        <begin position="453"/>
        <end position="476"/>
    </location>
</feature>
<dbReference type="Proteomes" id="UP000050741">
    <property type="component" value="Unassembled WGS sequence"/>
</dbReference>
<keyword evidence="5" id="KW-0325">Glycoprotein</keyword>
<feature type="disulfide bond" evidence="6">
    <location>
        <begin position="261"/>
        <end position="270"/>
    </location>
</feature>
<feature type="domain" description="EGF-like" evidence="10">
    <location>
        <begin position="135"/>
        <end position="176"/>
    </location>
</feature>
<dbReference type="GO" id="GO:0042063">
    <property type="term" value="P:gliogenesis"/>
    <property type="evidence" value="ECO:0007669"/>
    <property type="project" value="UniProtKB-ARBA"/>
</dbReference>
<dbReference type="InterPro" id="IPR001881">
    <property type="entry name" value="EGF-like_Ca-bd_dom"/>
</dbReference>
<feature type="disulfide bond" evidence="6">
    <location>
        <begin position="123"/>
        <end position="132"/>
    </location>
</feature>
<accession>A0A183BYJ2</accession>
<evidence type="ECO:0000259" key="10">
    <source>
        <dbReference type="PROSITE" id="PS50026"/>
    </source>
</evidence>
<feature type="chain" id="PRO_5008146803" evidence="8">
    <location>
        <begin position="20"/>
        <end position="786"/>
    </location>
</feature>
<evidence type="ECO:0000256" key="4">
    <source>
        <dbReference type="ARBA" id="ARBA00023157"/>
    </source>
</evidence>
<evidence type="ECO:0000256" key="8">
    <source>
        <dbReference type="SAM" id="SignalP"/>
    </source>
</evidence>
<feature type="compositionally biased region" description="Low complexity" evidence="7">
    <location>
        <begin position="386"/>
        <end position="400"/>
    </location>
</feature>
<dbReference type="Pfam" id="PF00008">
    <property type="entry name" value="EGF"/>
    <property type="match status" value="3"/>
</dbReference>
<feature type="domain" description="EGF-like" evidence="10">
    <location>
        <begin position="32"/>
        <end position="63"/>
    </location>
</feature>
<dbReference type="InterPro" id="IPR013032">
    <property type="entry name" value="EGF-like_CS"/>
</dbReference>
<dbReference type="PROSITE" id="PS01186">
    <property type="entry name" value="EGF_2"/>
    <property type="match status" value="5"/>
</dbReference>
<dbReference type="SUPFAM" id="SSF46458">
    <property type="entry name" value="Globin-like"/>
    <property type="match status" value="1"/>
</dbReference>
<feature type="disulfide bond" evidence="6">
    <location>
        <begin position="300"/>
        <end position="309"/>
    </location>
</feature>
<evidence type="ECO:0000313" key="12">
    <source>
        <dbReference type="WBParaSite" id="GPLIN_000568200"/>
    </source>
</evidence>
<evidence type="ECO:0000256" key="5">
    <source>
        <dbReference type="ARBA" id="ARBA00023180"/>
    </source>
</evidence>
<dbReference type="GO" id="GO:0005886">
    <property type="term" value="C:plasma membrane"/>
    <property type="evidence" value="ECO:0007669"/>
    <property type="project" value="UniProtKB-ARBA"/>
</dbReference>
<dbReference type="CDD" id="cd00054">
    <property type="entry name" value="EGF_CA"/>
    <property type="match status" value="3"/>
</dbReference>
<feature type="disulfide bond" evidence="6">
    <location>
        <begin position="166"/>
        <end position="175"/>
    </location>
</feature>
<keyword evidence="1 6" id="KW-0245">EGF-like domain</keyword>
<protein>
    <submittedName>
        <fullName evidence="12">EGF-like domain-containing protein</fullName>
    </submittedName>
</protein>
<keyword evidence="2 8" id="KW-0732">Signal</keyword>
<dbReference type="InterPro" id="IPR009050">
    <property type="entry name" value="Globin-like_sf"/>
</dbReference>
<dbReference type="WBParaSite" id="GPLIN_000568200">
    <property type="protein sequence ID" value="GPLIN_000568200"/>
    <property type="gene ID" value="GPLIN_000568200"/>
</dbReference>
<dbReference type="InterPro" id="IPR000152">
    <property type="entry name" value="EGF-type_Asp/Asn_hydroxyl_site"/>
</dbReference>
<dbReference type="GO" id="GO:0048666">
    <property type="term" value="P:neuron development"/>
    <property type="evidence" value="ECO:0007669"/>
    <property type="project" value="UniProtKB-ARBA"/>
</dbReference>
<feature type="domain" description="EGF-like" evidence="10">
    <location>
        <begin position="179"/>
        <end position="230"/>
    </location>
</feature>
<organism evidence="11 12">
    <name type="scientific">Globodera pallida</name>
    <name type="common">Potato cyst nematode worm</name>
    <name type="synonym">Heterodera pallida</name>
    <dbReference type="NCBI Taxonomy" id="36090"/>
    <lineage>
        <taxon>Eukaryota</taxon>
        <taxon>Metazoa</taxon>
        <taxon>Ecdysozoa</taxon>
        <taxon>Nematoda</taxon>
        <taxon>Chromadorea</taxon>
        <taxon>Rhabditida</taxon>
        <taxon>Tylenchina</taxon>
        <taxon>Tylenchomorpha</taxon>
        <taxon>Tylenchoidea</taxon>
        <taxon>Heteroderidae</taxon>
        <taxon>Heteroderinae</taxon>
        <taxon>Globodera</taxon>
    </lineage>
</organism>
<dbReference type="AlphaFoldDB" id="A0A183BYJ2"/>
<dbReference type="GO" id="GO:0005509">
    <property type="term" value="F:calcium ion binding"/>
    <property type="evidence" value="ECO:0007669"/>
    <property type="project" value="InterPro"/>
</dbReference>
<dbReference type="InterPro" id="IPR000971">
    <property type="entry name" value="Globin"/>
</dbReference>
<evidence type="ECO:0000256" key="2">
    <source>
        <dbReference type="ARBA" id="ARBA00022729"/>
    </source>
</evidence>
<feature type="domain" description="Globin" evidence="9">
    <location>
        <begin position="613"/>
        <end position="755"/>
    </location>
</feature>
<dbReference type="PROSITE" id="PS50026">
    <property type="entry name" value="EGF_3"/>
    <property type="match status" value="6"/>
</dbReference>
<dbReference type="InterPro" id="IPR051022">
    <property type="entry name" value="Notch_Cell-Fate_Det"/>
</dbReference>
<dbReference type="GO" id="GO:0020037">
    <property type="term" value="F:heme binding"/>
    <property type="evidence" value="ECO:0007669"/>
    <property type="project" value="InterPro"/>
</dbReference>
<comment type="caution">
    <text evidence="6">Lacks conserved residue(s) required for the propagation of feature annotation.</text>
</comment>
<keyword evidence="11" id="KW-1185">Reference proteome</keyword>
<feature type="compositionally biased region" description="Low complexity" evidence="7">
    <location>
        <begin position="409"/>
        <end position="420"/>
    </location>
</feature>
<dbReference type="Pfam" id="PF12661">
    <property type="entry name" value="hEGF"/>
    <property type="match status" value="1"/>
</dbReference>
<dbReference type="PANTHER" id="PTHR24049">
    <property type="entry name" value="CRUMBS FAMILY MEMBER"/>
    <property type="match status" value="1"/>
</dbReference>
<feature type="domain" description="EGF-like" evidence="10">
    <location>
        <begin position="232"/>
        <end position="271"/>
    </location>
</feature>
<feature type="signal peptide" evidence="8">
    <location>
        <begin position="1"/>
        <end position="19"/>
    </location>
</feature>
<proteinExistence type="predicted"/>
<name>A0A183BYJ2_GLOPA</name>
<evidence type="ECO:0000256" key="7">
    <source>
        <dbReference type="SAM" id="MobiDB-lite"/>
    </source>
</evidence>
<evidence type="ECO:0000256" key="1">
    <source>
        <dbReference type="ARBA" id="ARBA00022536"/>
    </source>
</evidence>
<dbReference type="CDD" id="cd01040">
    <property type="entry name" value="Mb-like"/>
    <property type="match status" value="1"/>
</dbReference>
<dbReference type="PROSITE" id="PS00022">
    <property type="entry name" value="EGF_1"/>
    <property type="match status" value="6"/>
</dbReference>
<sequence length="786" mass="84823">MSCSFILPLSVVLWQSSLSQTLSVPSAVSSSASSSCFCVNGGKCSSDGTQCLCPPGFDGVRCEKCVTNSRCRGFCQVPGGCACPEGKGGQFCEKDLEFCARHSPCQNGATCLNNPEGFYTCECPSGFGGRNCERRLTGCAERPCRNGARCVPQLMLNSVTGFRCDCPPGFFGQFCQARVTQGCADLPCQNGGSCADSPPPFSSSPIPARHRRVPPFFCLCASGWAGQICDQPLENCRVNSCQNGASCAIDPNSSIGFVCRCPHGWRGILCGEREDECGLMKPCQNGGICVDGSSAFRCVCRKGFGGELCQEKLEEFGAERMLKDKGIPRGFARSSDPPCSPSSSVQSVPVSSLSVPIFLLLFLLFAFLFSLITSRRLFRPPPPPSSSSFSSSSSSAVPPISTIPRLKTTTESSSTRTSSSKHVDIESAARYVCEPTFRIGPQSRQHLEENVMSAMGSRKPTRSDDRPCRGGSRESGLYEEIGGEAERQHKGNETTIPAKLLDGGRVARNGMVGLALQQQNQLIRLDWEGQCCDALLVFKAHPEPQFGAKVGGPGDGQRLFVSLFSGMHSPSSSRSSSSNSYINSVLGGAGAIGEAEKSCLRQSTEPMFNISGDLNPHQIGLVRRVWKAALKAANNAETEVALDPRNLALFSLKNVSINGLRSHPVFNGHVNTFEPTLVHVMSHLTNATTLSKHLQQLGGRHVNYTGVTYKSPYWKSFTQALIDVLTENGGNGADLRDALVALGDFCVEQMRIGYRIEHKLQCEAERLAQAQTRRRRVFMPHRDSPI</sequence>
<keyword evidence="3" id="KW-0677">Repeat</keyword>
<evidence type="ECO:0000259" key="9">
    <source>
        <dbReference type="PROSITE" id="PS01033"/>
    </source>
</evidence>
<dbReference type="GO" id="GO:0019825">
    <property type="term" value="F:oxygen binding"/>
    <property type="evidence" value="ECO:0007669"/>
    <property type="project" value="InterPro"/>
</dbReference>
<feature type="disulfide bond" evidence="6">
    <location>
        <begin position="220"/>
        <end position="229"/>
    </location>
</feature>
<dbReference type="PROSITE" id="PS01033">
    <property type="entry name" value="GLOBIN"/>
    <property type="match status" value="1"/>
</dbReference>
<dbReference type="FunFam" id="2.10.25.10:FF:000230">
    <property type="entry name" value="Delta-like protein"/>
    <property type="match status" value="1"/>
</dbReference>
<reference evidence="12" key="2">
    <citation type="submission" date="2016-06" db="UniProtKB">
        <authorList>
            <consortium name="WormBaseParasite"/>
        </authorList>
    </citation>
    <scope>IDENTIFICATION</scope>
</reference>
<dbReference type="FunFam" id="2.10.25.10:FF:000064">
    <property type="entry name" value="Delta-like protein"/>
    <property type="match status" value="1"/>
</dbReference>
<dbReference type="PROSITE" id="PS00010">
    <property type="entry name" value="ASX_HYDROXYL"/>
    <property type="match status" value="1"/>
</dbReference>
<evidence type="ECO:0000256" key="6">
    <source>
        <dbReference type="PROSITE-ProRule" id="PRU00076"/>
    </source>
</evidence>
<feature type="region of interest" description="Disordered" evidence="7">
    <location>
        <begin position="380"/>
        <end position="421"/>
    </location>
</feature>
<feature type="disulfide bond" evidence="6">
    <location>
        <begin position="53"/>
        <end position="62"/>
    </location>
</feature>
<dbReference type="Gene3D" id="1.10.490.10">
    <property type="entry name" value="Globins"/>
    <property type="match status" value="1"/>
</dbReference>
<feature type="domain" description="EGF-like" evidence="10">
    <location>
        <begin position="95"/>
        <end position="133"/>
    </location>
</feature>
<feature type="domain" description="EGF-like" evidence="10">
    <location>
        <begin position="273"/>
        <end position="310"/>
    </location>
</feature>
<dbReference type="InterPro" id="IPR044399">
    <property type="entry name" value="Mb-like_M"/>
</dbReference>
<keyword evidence="4 6" id="KW-1015">Disulfide bond</keyword>
<evidence type="ECO:0000256" key="3">
    <source>
        <dbReference type="ARBA" id="ARBA00022737"/>
    </source>
</evidence>